<protein>
    <submittedName>
        <fullName evidence="1">Uncharacterized protein</fullName>
    </submittedName>
</protein>
<reference evidence="1" key="1">
    <citation type="submission" date="2023-07" db="EMBL/GenBank/DDBJ databases">
        <title>A chromosome-level genome assembly of Lolium multiflorum.</title>
        <authorList>
            <person name="Chen Y."/>
            <person name="Copetti D."/>
            <person name="Kolliker R."/>
            <person name="Studer B."/>
        </authorList>
    </citation>
    <scope>NUCLEOTIDE SEQUENCE</scope>
    <source>
        <strain evidence="1">02402/16</strain>
        <tissue evidence="1">Leaf</tissue>
    </source>
</reference>
<evidence type="ECO:0000313" key="2">
    <source>
        <dbReference type="Proteomes" id="UP001231189"/>
    </source>
</evidence>
<dbReference type="AlphaFoldDB" id="A0AAD8QW19"/>
<dbReference type="Proteomes" id="UP001231189">
    <property type="component" value="Unassembled WGS sequence"/>
</dbReference>
<proteinExistence type="predicted"/>
<evidence type="ECO:0000313" key="1">
    <source>
        <dbReference type="EMBL" id="KAK1610073.1"/>
    </source>
</evidence>
<comment type="caution">
    <text evidence="1">The sequence shown here is derived from an EMBL/GenBank/DDBJ whole genome shotgun (WGS) entry which is preliminary data.</text>
</comment>
<accession>A0AAD8QW19</accession>
<sequence length="88" mass="9886">MPPAKNARYANNYEGSSSGGSCCCLLPPIDDSIMEEEEGEEAPRGIFNRGDYVLKDEEKATMIQQVAIISEAEARAWFRREEEEEAVR</sequence>
<gene>
    <name evidence="1" type="ORF">QYE76_033746</name>
</gene>
<dbReference type="EMBL" id="JAUUTY010000007">
    <property type="protein sequence ID" value="KAK1610073.1"/>
    <property type="molecule type" value="Genomic_DNA"/>
</dbReference>
<name>A0AAD8QW19_LOLMU</name>
<organism evidence="1 2">
    <name type="scientific">Lolium multiflorum</name>
    <name type="common">Italian ryegrass</name>
    <name type="synonym">Lolium perenne subsp. multiflorum</name>
    <dbReference type="NCBI Taxonomy" id="4521"/>
    <lineage>
        <taxon>Eukaryota</taxon>
        <taxon>Viridiplantae</taxon>
        <taxon>Streptophyta</taxon>
        <taxon>Embryophyta</taxon>
        <taxon>Tracheophyta</taxon>
        <taxon>Spermatophyta</taxon>
        <taxon>Magnoliopsida</taxon>
        <taxon>Liliopsida</taxon>
        <taxon>Poales</taxon>
        <taxon>Poaceae</taxon>
        <taxon>BOP clade</taxon>
        <taxon>Pooideae</taxon>
        <taxon>Poodae</taxon>
        <taxon>Poeae</taxon>
        <taxon>Poeae Chloroplast Group 2 (Poeae type)</taxon>
        <taxon>Loliodinae</taxon>
        <taxon>Loliinae</taxon>
        <taxon>Lolium</taxon>
    </lineage>
</organism>
<keyword evidence="2" id="KW-1185">Reference proteome</keyword>